<dbReference type="HOGENOM" id="CLU_000445_110_0_7"/>
<accession>D0LYX8</accession>
<dbReference type="PANTHER" id="PTHR11920:SF335">
    <property type="entry name" value="GUANYLATE CYCLASE"/>
    <property type="match status" value="1"/>
</dbReference>
<dbReference type="GO" id="GO:0005886">
    <property type="term" value="C:plasma membrane"/>
    <property type="evidence" value="ECO:0007669"/>
    <property type="project" value="TreeGrafter"/>
</dbReference>
<dbReference type="PROSITE" id="PS50110">
    <property type="entry name" value="RESPONSE_REGULATORY"/>
    <property type="match status" value="1"/>
</dbReference>
<evidence type="ECO:0000256" key="13">
    <source>
        <dbReference type="ARBA" id="ARBA00023239"/>
    </source>
</evidence>
<keyword evidence="7" id="KW-0547">Nucleotide-binding</keyword>
<evidence type="ECO:0000256" key="18">
    <source>
        <dbReference type="RuleBase" id="RU000405"/>
    </source>
</evidence>
<dbReference type="CDD" id="cd00156">
    <property type="entry name" value="REC"/>
    <property type="match status" value="1"/>
</dbReference>
<dbReference type="EC" id="4.6.1.1" evidence="3"/>
<evidence type="ECO:0000256" key="6">
    <source>
        <dbReference type="ARBA" id="ARBA00022723"/>
    </source>
</evidence>
<evidence type="ECO:0000259" key="20">
    <source>
        <dbReference type="PROSITE" id="PS50110"/>
    </source>
</evidence>
<dbReference type="GO" id="GO:0005524">
    <property type="term" value="F:ATP binding"/>
    <property type="evidence" value="ECO:0007669"/>
    <property type="project" value="UniProtKB-KW"/>
</dbReference>
<evidence type="ECO:0000256" key="11">
    <source>
        <dbReference type="ARBA" id="ARBA00022998"/>
    </source>
</evidence>
<evidence type="ECO:0000256" key="19">
    <source>
        <dbReference type="SAM" id="Coils"/>
    </source>
</evidence>
<dbReference type="STRING" id="502025.Hoch_1901"/>
<dbReference type="InterPro" id="IPR029787">
    <property type="entry name" value="Nucleotide_cyclase"/>
</dbReference>
<evidence type="ECO:0000256" key="5">
    <source>
        <dbReference type="ARBA" id="ARBA00022692"/>
    </source>
</evidence>
<dbReference type="InterPro" id="IPR001789">
    <property type="entry name" value="Sig_transdc_resp-reg_receiver"/>
</dbReference>
<keyword evidence="10" id="KW-1133">Transmembrane helix</keyword>
<dbReference type="InterPro" id="IPR050401">
    <property type="entry name" value="Cyclic_nucleotide_synthase"/>
</dbReference>
<dbReference type="CDD" id="cd07302">
    <property type="entry name" value="CHD"/>
    <property type="match status" value="1"/>
</dbReference>
<evidence type="ECO:0000313" key="23">
    <source>
        <dbReference type="Proteomes" id="UP000001880"/>
    </source>
</evidence>
<keyword evidence="8" id="KW-0067">ATP-binding</keyword>
<dbReference type="Gene3D" id="1.20.5.390">
    <property type="entry name" value="L1 transposable element, trimerization domain"/>
    <property type="match status" value="1"/>
</dbReference>
<evidence type="ECO:0000256" key="3">
    <source>
        <dbReference type="ARBA" id="ARBA00012201"/>
    </source>
</evidence>
<dbReference type="PROSITE" id="PS00452">
    <property type="entry name" value="GUANYLATE_CYCLASE_1"/>
    <property type="match status" value="1"/>
</dbReference>
<evidence type="ECO:0000256" key="10">
    <source>
        <dbReference type="ARBA" id="ARBA00022989"/>
    </source>
</evidence>
<feature type="coiled-coil region" evidence="19">
    <location>
        <begin position="133"/>
        <end position="164"/>
    </location>
</feature>
<keyword evidence="9" id="KW-0460">Magnesium</keyword>
<dbReference type="Gene3D" id="3.40.50.2300">
    <property type="match status" value="1"/>
</dbReference>
<feature type="domain" description="Response regulatory" evidence="20">
    <location>
        <begin position="16"/>
        <end position="130"/>
    </location>
</feature>
<feature type="domain" description="Guanylate cyclase" evidence="21">
    <location>
        <begin position="206"/>
        <end position="333"/>
    </location>
</feature>
<dbReference type="eggNOG" id="COG2114">
    <property type="taxonomic scope" value="Bacteria"/>
</dbReference>
<proteinExistence type="inferred from homology"/>
<dbReference type="eggNOG" id="COG2204">
    <property type="taxonomic scope" value="Bacteria"/>
</dbReference>
<evidence type="ECO:0000256" key="16">
    <source>
        <dbReference type="ARBA" id="ARBA00064436"/>
    </source>
</evidence>
<dbReference type="SUPFAM" id="SSF55073">
    <property type="entry name" value="Nucleotide cyclase"/>
    <property type="match status" value="1"/>
</dbReference>
<keyword evidence="23" id="KW-1185">Reference proteome</keyword>
<keyword evidence="6" id="KW-0479">Metal-binding</keyword>
<dbReference type="GO" id="GO:0000160">
    <property type="term" value="P:phosphorelay signal transduction system"/>
    <property type="evidence" value="ECO:0007669"/>
    <property type="project" value="InterPro"/>
</dbReference>
<comment type="subunit">
    <text evidence="16">Homodimer. Can also exist as monomer.</text>
</comment>
<evidence type="ECO:0000256" key="8">
    <source>
        <dbReference type="ARBA" id="ARBA00022840"/>
    </source>
</evidence>
<dbReference type="GO" id="GO:0001653">
    <property type="term" value="F:peptide receptor activity"/>
    <property type="evidence" value="ECO:0007669"/>
    <property type="project" value="TreeGrafter"/>
</dbReference>
<dbReference type="Pfam" id="PF00072">
    <property type="entry name" value="Response_reg"/>
    <property type="match status" value="1"/>
</dbReference>
<dbReference type="FunFam" id="3.30.70.1230:FF:000033">
    <property type="entry name" value="Adenylate cyclase"/>
    <property type="match status" value="1"/>
</dbReference>
<evidence type="ECO:0000256" key="12">
    <source>
        <dbReference type="ARBA" id="ARBA00023136"/>
    </source>
</evidence>
<evidence type="ECO:0000259" key="21">
    <source>
        <dbReference type="PROSITE" id="PS50125"/>
    </source>
</evidence>
<dbReference type="PROSITE" id="PS50125">
    <property type="entry name" value="GUANYLATE_CYCLASE_2"/>
    <property type="match status" value="1"/>
</dbReference>
<dbReference type="GO" id="GO:0006171">
    <property type="term" value="P:cAMP biosynthetic process"/>
    <property type="evidence" value="ECO:0007669"/>
    <property type="project" value="UniProtKB-KW"/>
</dbReference>
<dbReference type="KEGG" id="hoh:Hoch_1901"/>
<dbReference type="GO" id="GO:0007168">
    <property type="term" value="P:receptor guanylyl cyclase signaling pathway"/>
    <property type="evidence" value="ECO:0007669"/>
    <property type="project" value="TreeGrafter"/>
</dbReference>
<dbReference type="RefSeq" id="WP_012827056.1">
    <property type="nucleotide sequence ID" value="NC_013440.1"/>
</dbReference>
<keyword evidence="11" id="KW-0115">cAMP biosynthesis</keyword>
<evidence type="ECO:0000313" key="22">
    <source>
        <dbReference type="EMBL" id="ACY14448.1"/>
    </source>
</evidence>
<organism evidence="22 23">
    <name type="scientific">Haliangium ochraceum (strain DSM 14365 / JCM 11303 / SMP-2)</name>
    <dbReference type="NCBI Taxonomy" id="502025"/>
    <lineage>
        <taxon>Bacteria</taxon>
        <taxon>Pseudomonadati</taxon>
        <taxon>Myxococcota</taxon>
        <taxon>Polyangia</taxon>
        <taxon>Haliangiales</taxon>
        <taxon>Kofleriaceae</taxon>
        <taxon>Haliangium</taxon>
    </lineage>
</organism>
<name>D0LYX8_HALO1</name>
<evidence type="ECO:0000256" key="4">
    <source>
        <dbReference type="ARBA" id="ARBA00021420"/>
    </source>
</evidence>
<dbReference type="AlphaFoldDB" id="D0LYX8"/>
<evidence type="ECO:0000256" key="2">
    <source>
        <dbReference type="ARBA" id="ARBA00004370"/>
    </source>
</evidence>
<keyword evidence="13 18" id="KW-0456">Lyase</keyword>
<evidence type="ECO:0000256" key="1">
    <source>
        <dbReference type="ARBA" id="ARBA00001593"/>
    </source>
</evidence>
<dbReference type="EMBL" id="CP001804">
    <property type="protein sequence ID" value="ACY14448.1"/>
    <property type="molecule type" value="Genomic_DNA"/>
</dbReference>
<keyword evidence="5" id="KW-0812">Transmembrane</keyword>
<keyword evidence="17" id="KW-0597">Phosphoprotein</keyword>
<feature type="modified residue" description="4-aspartylphosphate" evidence="17">
    <location>
        <position position="65"/>
    </location>
</feature>
<dbReference type="InterPro" id="IPR018297">
    <property type="entry name" value="A/G_cyclase_CS"/>
</dbReference>
<comment type="subcellular location">
    <subcellularLocation>
        <location evidence="2">Membrane</location>
    </subcellularLocation>
</comment>
<reference evidence="22 23" key="1">
    <citation type="journal article" date="2010" name="Stand. Genomic Sci.">
        <title>Complete genome sequence of Haliangium ochraceum type strain (SMP-2).</title>
        <authorList>
            <consortium name="US DOE Joint Genome Institute (JGI-PGF)"/>
            <person name="Ivanova N."/>
            <person name="Daum C."/>
            <person name="Lang E."/>
            <person name="Abt B."/>
            <person name="Kopitz M."/>
            <person name="Saunders E."/>
            <person name="Lapidus A."/>
            <person name="Lucas S."/>
            <person name="Glavina Del Rio T."/>
            <person name="Nolan M."/>
            <person name="Tice H."/>
            <person name="Copeland A."/>
            <person name="Cheng J.F."/>
            <person name="Chen F."/>
            <person name="Bruce D."/>
            <person name="Goodwin L."/>
            <person name="Pitluck S."/>
            <person name="Mavromatis K."/>
            <person name="Pati A."/>
            <person name="Mikhailova N."/>
            <person name="Chen A."/>
            <person name="Palaniappan K."/>
            <person name="Land M."/>
            <person name="Hauser L."/>
            <person name="Chang Y.J."/>
            <person name="Jeffries C.D."/>
            <person name="Detter J.C."/>
            <person name="Brettin T."/>
            <person name="Rohde M."/>
            <person name="Goker M."/>
            <person name="Bristow J."/>
            <person name="Markowitz V."/>
            <person name="Eisen J.A."/>
            <person name="Hugenholtz P."/>
            <person name="Kyrpides N.C."/>
            <person name="Klenk H.P."/>
        </authorList>
    </citation>
    <scope>NUCLEOTIDE SEQUENCE [LARGE SCALE GENOMIC DNA]</scope>
    <source>
        <strain evidence="23">DSM 14365 / CIP 107738 / JCM 11303 / AJ 13395 / SMP-2</strain>
    </source>
</reference>
<keyword evidence="12" id="KW-0472">Membrane</keyword>
<dbReference type="OrthoDB" id="9806735at2"/>
<dbReference type="Gene3D" id="3.30.70.1230">
    <property type="entry name" value="Nucleotide cyclase"/>
    <property type="match status" value="1"/>
</dbReference>
<evidence type="ECO:0000256" key="7">
    <source>
        <dbReference type="ARBA" id="ARBA00022741"/>
    </source>
</evidence>
<dbReference type="SMART" id="SM00044">
    <property type="entry name" value="CYCc"/>
    <property type="match status" value="1"/>
</dbReference>
<dbReference type="Pfam" id="PF00211">
    <property type="entry name" value="Guanylate_cyc"/>
    <property type="match status" value="1"/>
</dbReference>
<comment type="similarity">
    <text evidence="18">Belongs to the adenylyl cyclase class-4/guanylyl cyclase family.</text>
</comment>
<dbReference type="Proteomes" id="UP000001880">
    <property type="component" value="Chromosome"/>
</dbReference>
<dbReference type="SMART" id="SM00448">
    <property type="entry name" value="REC"/>
    <property type="match status" value="1"/>
</dbReference>
<keyword evidence="19" id="KW-0175">Coiled coil</keyword>
<dbReference type="GO" id="GO:0004383">
    <property type="term" value="F:guanylate cyclase activity"/>
    <property type="evidence" value="ECO:0007669"/>
    <property type="project" value="TreeGrafter"/>
</dbReference>
<dbReference type="PANTHER" id="PTHR11920">
    <property type="entry name" value="GUANYLYL CYCLASE"/>
    <property type="match status" value="1"/>
</dbReference>
<dbReference type="SUPFAM" id="SSF52172">
    <property type="entry name" value="CheY-like"/>
    <property type="match status" value="1"/>
</dbReference>
<dbReference type="InterPro" id="IPR011006">
    <property type="entry name" value="CheY-like_superfamily"/>
</dbReference>
<protein>
    <recommendedName>
        <fullName evidence="4">Adenylate cyclase</fullName>
        <ecNumber evidence="3">4.6.1.1</ecNumber>
    </recommendedName>
    <alternativeName>
        <fullName evidence="14">ATP pyrophosphate-lyase</fullName>
    </alternativeName>
    <alternativeName>
        <fullName evidence="15">Adenylyl cyclase</fullName>
    </alternativeName>
</protein>
<gene>
    <name evidence="22" type="ordered locus">Hoch_1901</name>
</gene>
<evidence type="ECO:0000256" key="9">
    <source>
        <dbReference type="ARBA" id="ARBA00022842"/>
    </source>
</evidence>
<evidence type="ECO:0000256" key="17">
    <source>
        <dbReference type="PROSITE-ProRule" id="PRU00169"/>
    </source>
</evidence>
<dbReference type="GO" id="GO:0046872">
    <property type="term" value="F:metal ion binding"/>
    <property type="evidence" value="ECO:0007669"/>
    <property type="project" value="UniProtKB-KW"/>
</dbReference>
<dbReference type="GO" id="GO:0004016">
    <property type="term" value="F:adenylate cyclase activity"/>
    <property type="evidence" value="ECO:0007669"/>
    <property type="project" value="UniProtKB-EC"/>
</dbReference>
<evidence type="ECO:0000256" key="14">
    <source>
        <dbReference type="ARBA" id="ARBA00032597"/>
    </source>
</evidence>
<sequence length="381" mass="41880">MHGTSAREREPDAPGRVILVDDSPVVRDVVSERLADSGWIVRVASGGAEALELVRDWQADVVVCDLHMPDIPGLDVIGQILQIDRTLPVVVLSGDDDLGAVLRAVRGGAFDYVLKHDRDLQSLDTAVERAVAHARLVRENQRLTHALEEANRELGRHIRELRAQHGLVARAQARSASLLRNILPEAIAERLMDEGETVADGFDAVTVMFADVVGFTRLAALRPPIEIVELLHNIVSRFDVLSERYEVEKIKTIGDAYMVAAGLPRPRADHAEAVAEMALEMLEVVAAVSEQTSTPLSIRIGMHTGPVVAGVIGTKKFSYDVWGDTVNVASRMEASSVPGRIQLTDETRHLLMERYEFEERGPIAVKGKGLVRTWFLRGRLA</sequence>
<comment type="catalytic activity">
    <reaction evidence="1">
        <text>ATP = 3',5'-cyclic AMP + diphosphate</text>
        <dbReference type="Rhea" id="RHEA:15389"/>
        <dbReference type="ChEBI" id="CHEBI:30616"/>
        <dbReference type="ChEBI" id="CHEBI:33019"/>
        <dbReference type="ChEBI" id="CHEBI:58165"/>
        <dbReference type="EC" id="4.6.1.1"/>
    </reaction>
</comment>
<dbReference type="InterPro" id="IPR001054">
    <property type="entry name" value="A/G_cyclase"/>
</dbReference>
<evidence type="ECO:0000256" key="15">
    <source>
        <dbReference type="ARBA" id="ARBA00032637"/>
    </source>
</evidence>